<dbReference type="Pfam" id="PF00580">
    <property type="entry name" value="UvrD-helicase"/>
    <property type="match status" value="1"/>
</dbReference>
<sequence>MAQLMMHREVLAGFGKLPAKVQKKVVELHRKFEIDSTQASINLEKLQPMTKDPKVRSARLGDDYRAIVIAPDKGDTFILMHIDHHDKAYRWCENKLFEAHGAIGVFQVVDVEQVERIAEEFNAEKHVSVVTDYRLNELNNDELFQAGVPEALIPSVRAVQSDDDFERMADYLPPEARQVLYGYVCGMELDEAILEMLGHSGAEEIKPDGPGDFSHLTEVISMDLVLVEGEEHLREILSEDIEAWRIFLHPYQRKLVEWNVKGPMKINGAAGTGKTVALMHRAVWLAKQLGTGEKVLITTFTTNLAVTIKALIEDMAPELSRNIDVTNLHQLARSICQRGGATGRVAEDNDKDAMWGQVFTHVDEDIEFDQQFIRKEYEQIVDRMGIDNEDDYLTTVRTGRPRMVRKQRKKLWPYFADFQKELVKRNLMTFEGTVHQARLVVEQGRFSKYRYVLVDELQDFGLEALKLIGNLSPIAEELPNPLCVVGDGHQRLYSAVPIPLSRAGVDVRGRSRRLKINYRTSEQIRKWAHGILAGIAVDDLDGEDVLIQGDRSVFKGAEPRVETVEDENQCAEAILSWVKGLLAAKGDKIRSHEICIVPAMPAVVSKLQNEGIETLELKARQKDPGKSEPGVRLGTKKRIKGLEFKAVALLLNANTTEKVSRFEDYVAATRAREHLLVVNVEPVG</sequence>
<evidence type="ECO:0000259" key="6">
    <source>
        <dbReference type="PROSITE" id="PS51198"/>
    </source>
</evidence>
<dbReference type="EMBL" id="RQXW01000002">
    <property type="protein sequence ID" value="RTE67341.1"/>
    <property type="molecule type" value="Genomic_DNA"/>
</dbReference>
<keyword evidence="8" id="KW-1185">Reference proteome</keyword>
<protein>
    <submittedName>
        <fullName evidence="7">ATP-dependent helicase</fullName>
    </submittedName>
</protein>
<dbReference type="GO" id="GO:0043138">
    <property type="term" value="F:3'-5' DNA helicase activity"/>
    <property type="evidence" value="ECO:0007669"/>
    <property type="project" value="TreeGrafter"/>
</dbReference>
<keyword evidence="1 5" id="KW-0547">Nucleotide-binding</keyword>
<evidence type="ECO:0000256" key="5">
    <source>
        <dbReference type="PROSITE-ProRule" id="PRU00560"/>
    </source>
</evidence>
<feature type="binding site" evidence="5">
    <location>
        <begin position="268"/>
        <end position="275"/>
    </location>
    <ligand>
        <name>ATP</name>
        <dbReference type="ChEBI" id="CHEBI:30616"/>
    </ligand>
</feature>
<accession>A0A430KV01</accession>
<dbReference type="SUPFAM" id="SSF143011">
    <property type="entry name" value="RelE-like"/>
    <property type="match status" value="1"/>
</dbReference>
<evidence type="ECO:0000313" key="7">
    <source>
        <dbReference type="EMBL" id="RTE67341.1"/>
    </source>
</evidence>
<dbReference type="Gene3D" id="3.40.50.300">
    <property type="entry name" value="P-loop containing nucleotide triphosphate hydrolases"/>
    <property type="match status" value="2"/>
</dbReference>
<evidence type="ECO:0000256" key="3">
    <source>
        <dbReference type="ARBA" id="ARBA00022806"/>
    </source>
</evidence>
<organism evidence="7 8">
    <name type="scientific">Amphritea opalescens</name>
    <dbReference type="NCBI Taxonomy" id="2490544"/>
    <lineage>
        <taxon>Bacteria</taxon>
        <taxon>Pseudomonadati</taxon>
        <taxon>Pseudomonadota</taxon>
        <taxon>Gammaproteobacteria</taxon>
        <taxon>Oceanospirillales</taxon>
        <taxon>Oceanospirillaceae</taxon>
        <taxon>Amphritea</taxon>
    </lineage>
</organism>
<dbReference type="GO" id="GO:0003677">
    <property type="term" value="F:DNA binding"/>
    <property type="evidence" value="ECO:0007669"/>
    <property type="project" value="InterPro"/>
</dbReference>
<evidence type="ECO:0000256" key="1">
    <source>
        <dbReference type="ARBA" id="ARBA00022741"/>
    </source>
</evidence>
<gene>
    <name evidence="7" type="ORF">EH243_03835</name>
</gene>
<dbReference type="PROSITE" id="PS51198">
    <property type="entry name" value="UVRD_HELICASE_ATP_BIND"/>
    <property type="match status" value="1"/>
</dbReference>
<name>A0A430KV01_9GAMM</name>
<evidence type="ECO:0000256" key="4">
    <source>
        <dbReference type="ARBA" id="ARBA00022840"/>
    </source>
</evidence>
<keyword evidence="4 5" id="KW-0067">ATP-binding</keyword>
<evidence type="ECO:0000256" key="2">
    <source>
        <dbReference type="ARBA" id="ARBA00022801"/>
    </source>
</evidence>
<comment type="caution">
    <text evidence="7">The sequence shown here is derived from an EMBL/GenBank/DDBJ whole genome shotgun (WGS) entry which is preliminary data.</text>
</comment>
<dbReference type="PANTHER" id="PTHR11070">
    <property type="entry name" value="UVRD / RECB / PCRA DNA HELICASE FAMILY MEMBER"/>
    <property type="match status" value="1"/>
</dbReference>
<evidence type="ECO:0000313" key="8">
    <source>
        <dbReference type="Proteomes" id="UP000283087"/>
    </source>
</evidence>
<dbReference type="GO" id="GO:0005829">
    <property type="term" value="C:cytosol"/>
    <property type="evidence" value="ECO:0007669"/>
    <property type="project" value="TreeGrafter"/>
</dbReference>
<dbReference type="InterPro" id="IPR014016">
    <property type="entry name" value="UvrD-like_ATP-bd"/>
</dbReference>
<dbReference type="OrthoDB" id="5298826at2"/>
<dbReference type="GO" id="GO:0016787">
    <property type="term" value="F:hydrolase activity"/>
    <property type="evidence" value="ECO:0007669"/>
    <property type="project" value="UniProtKB-UniRule"/>
</dbReference>
<dbReference type="GO" id="GO:0005524">
    <property type="term" value="F:ATP binding"/>
    <property type="evidence" value="ECO:0007669"/>
    <property type="project" value="UniProtKB-UniRule"/>
</dbReference>
<dbReference type="InterPro" id="IPR027417">
    <property type="entry name" value="P-loop_NTPase"/>
</dbReference>
<reference evidence="7 8" key="1">
    <citation type="submission" date="2018-11" db="EMBL/GenBank/DDBJ databases">
        <title>The draft genome sequence of Amphritea opalescens ANRC-JH13T.</title>
        <authorList>
            <person name="Fang Z."/>
            <person name="Zhang Y."/>
            <person name="Han X."/>
        </authorList>
    </citation>
    <scope>NUCLEOTIDE SEQUENCE [LARGE SCALE GENOMIC DNA]</scope>
    <source>
        <strain evidence="7 8">ANRC-JH13</strain>
    </source>
</reference>
<dbReference type="RefSeq" id="WP_126157308.1">
    <property type="nucleotide sequence ID" value="NZ_RQXW01000002.1"/>
</dbReference>
<feature type="domain" description="UvrD-like helicase ATP-binding" evidence="6">
    <location>
        <begin position="247"/>
        <end position="553"/>
    </location>
</feature>
<dbReference type="InterPro" id="IPR035093">
    <property type="entry name" value="RelE/ParE_toxin_dom_sf"/>
</dbReference>
<proteinExistence type="predicted"/>
<keyword evidence="3 5" id="KW-0347">Helicase</keyword>
<dbReference type="GO" id="GO:0000725">
    <property type="term" value="P:recombinational repair"/>
    <property type="evidence" value="ECO:0007669"/>
    <property type="project" value="TreeGrafter"/>
</dbReference>
<dbReference type="InterPro" id="IPR000212">
    <property type="entry name" value="DNA_helicase_UvrD/REP"/>
</dbReference>
<dbReference type="Proteomes" id="UP000283087">
    <property type="component" value="Unassembled WGS sequence"/>
</dbReference>
<dbReference type="PANTHER" id="PTHR11070:SF45">
    <property type="entry name" value="DNA 3'-5' HELICASE"/>
    <property type="match status" value="1"/>
</dbReference>
<keyword evidence="2 5" id="KW-0378">Hydrolase</keyword>
<dbReference type="AlphaFoldDB" id="A0A430KV01"/>
<dbReference type="SUPFAM" id="SSF52540">
    <property type="entry name" value="P-loop containing nucleoside triphosphate hydrolases"/>
    <property type="match status" value="1"/>
</dbReference>